<keyword evidence="3" id="KW-1185">Reference proteome</keyword>
<evidence type="ECO:0000313" key="2">
    <source>
        <dbReference type="EMBL" id="MCI37085.1"/>
    </source>
</evidence>
<comment type="caution">
    <text evidence="2">The sequence shown here is derived from an EMBL/GenBank/DDBJ whole genome shotgun (WGS) entry which is preliminary data.</text>
</comment>
<feature type="region of interest" description="Disordered" evidence="1">
    <location>
        <begin position="1"/>
        <end position="58"/>
    </location>
</feature>
<dbReference type="Proteomes" id="UP000265520">
    <property type="component" value="Unassembled WGS sequence"/>
</dbReference>
<organism evidence="2 3">
    <name type="scientific">Trifolium medium</name>
    <dbReference type="NCBI Taxonomy" id="97028"/>
    <lineage>
        <taxon>Eukaryota</taxon>
        <taxon>Viridiplantae</taxon>
        <taxon>Streptophyta</taxon>
        <taxon>Embryophyta</taxon>
        <taxon>Tracheophyta</taxon>
        <taxon>Spermatophyta</taxon>
        <taxon>Magnoliopsida</taxon>
        <taxon>eudicotyledons</taxon>
        <taxon>Gunneridae</taxon>
        <taxon>Pentapetalae</taxon>
        <taxon>rosids</taxon>
        <taxon>fabids</taxon>
        <taxon>Fabales</taxon>
        <taxon>Fabaceae</taxon>
        <taxon>Papilionoideae</taxon>
        <taxon>50 kb inversion clade</taxon>
        <taxon>NPAAA clade</taxon>
        <taxon>Hologalegina</taxon>
        <taxon>IRL clade</taxon>
        <taxon>Trifolieae</taxon>
        <taxon>Trifolium</taxon>
    </lineage>
</organism>
<feature type="compositionally biased region" description="Polar residues" evidence="1">
    <location>
        <begin position="9"/>
        <end position="23"/>
    </location>
</feature>
<dbReference type="EMBL" id="LXQA010240628">
    <property type="protein sequence ID" value="MCI37085.1"/>
    <property type="molecule type" value="Genomic_DNA"/>
</dbReference>
<protein>
    <submittedName>
        <fullName evidence="2">Uncharacterized protein</fullName>
    </submittedName>
</protein>
<name>A0A392RNF1_9FABA</name>
<feature type="compositionally biased region" description="Basic and acidic residues" evidence="1">
    <location>
        <begin position="31"/>
        <end position="51"/>
    </location>
</feature>
<evidence type="ECO:0000313" key="3">
    <source>
        <dbReference type="Proteomes" id="UP000265520"/>
    </source>
</evidence>
<sequence length="58" mass="6228">MSLHLPDTTAISTVNNNPSTIRNGNHVLKSANDDVSKEENDRPELVVEGKGRRTAGNG</sequence>
<accession>A0A392RNF1</accession>
<evidence type="ECO:0000256" key="1">
    <source>
        <dbReference type="SAM" id="MobiDB-lite"/>
    </source>
</evidence>
<reference evidence="2 3" key="1">
    <citation type="journal article" date="2018" name="Front. Plant Sci.">
        <title>Red Clover (Trifolium pratense) and Zigzag Clover (T. medium) - A Picture of Genomic Similarities and Differences.</title>
        <authorList>
            <person name="Dluhosova J."/>
            <person name="Istvanek J."/>
            <person name="Nedelnik J."/>
            <person name="Repkova J."/>
        </authorList>
    </citation>
    <scope>NUCLEOTIDE SEQUENCE [LARGE SCALE GENOMIC DNA]</scope>
    <source>
        <strain evidence="3">cv. 10/8</strain>
        <tissue evidence="2">Leaf</tissue>
    </source>
</reference>
<dbReference type="AlphaFoldDB" id="A0A392RNF1"/>
<proteinExistence type="predicted"/>